<keyword evidence="4" id="KW-0460">Magnesium</keyword>
<reference evidence="6 7" key="1">
    <citation type="submission" date="2022-10" db="EMBL/GenBank/DDBJ databases">
        <authorList>
            <person name="Xie J."/>
            <person name="Shen N."/>
        </authorList>
    </citation>
    <scope>NUCLEOTIDE SEQUENCE [LARGE SCALE GENOMIC DNA]</scope>
    <source>
        <strain evidence="6 7">DSM 41681</strain>
    </source>
</reference>
<evidence type="ECO:0000256" key="4">
    <source>
        <dbReference type="ARBA" id="ARBA00022842"/>
    </source>
</evidence>
<feature type="domain" description="PIN" evidence="5">
    <location>
        <begin position="2"/>
        <end position="116"/>
    </location>
</feature>
<dbReference type="InterPro" id="IPR002716">
    <property type="entry name" value="PIN_dom"/>
</dbReference>
<dbReference type="Gene3D" id="3.40.50.1010">
    <property type="entry name" value="5'-nuclease"/>
    <property type="match status" value="1"/>
</dbReference>
<evidence type="ECO:0000259" key="5">
    <source>
        <dbReference type="Pfam" id="PF01850"/>
    </source>
</evidence>
<keyword evidence="7" id="KW-1185">Reference proteome</keyword>
<dbReference type="SUPFAM" id="SSF88723">
    <property type="entry name" value="PIN domain-like"/>
    <property type="match status" value="1"/>
</dbReference>
<dbReference type="RefSeq" id="WP_324772387.1">
    <property type="nucleotide sequence ID" value="NZ_BAAATS010000001.1"/>
</dbReference>
<protein>
    <submittedName>
        <fullName evidence="6">PIN domain-containing protein</fullName>
    </submittedName>
</protein>
<comment type="caution">
    <text evidence="6">The sequence shown here is derived from an EMBL/GenBank/DDBJ whole genome shotgun (WGS) entry which is preliminary data.</text>
</comment>
<keyword evidence="3" id="KW-0378">Hydrolase</keyword>
<organism evidence="6 7">
    <name type="scientific">Streptomyces kunmingensis</name>
    <dbReference type="NCBI Taxonomy" id="68225"/>
    <lineage>
        <taxon>Bacteria</taxon>
        <taxon>Bacillati</taxon>
        <taxon>Actinomycetota</taxon>
        <taxon>Actinomycetes</taxon>
        <taxon>Kitasatosporales</taxon>
        <taxon>Streptomycetaceae</taxon>
        <taxon>Streptomyces</taxon>
    </lineage>
</organism>
<gene>
    <name evidence="6" type="ORF">OKJ48_31115</name>
</gene>
<evidence type="ECO:0000313" key="6">
    <source>
        <dbReference type="EMBL" id="MEB3964649.1"/>
    </source>
</evidence>
<dbReference type="InterPro" id="IPR029060">
    <property type="entry name" value="PIN-like_dom_sf"/>
</dbReference>
<dbReference type="EMBL" id="JAOZYB010000315">
    <property type="protein sequence ID" value="MEB3964649.1"/>
    <property type="molecule type" value="Genomic_DNA"/>
</dbReference>
<name>A0ABU6CIU7_9ACTN</name>
<proteinExistence type="predicted"/>
<evidence type="ECO:0000256" key="1">
    <source>
        <dbReference type="ARBA" id="ARBA00022722"/>
    </source>
</evidence>
<evidence type="ECO:0000313" key="7">
    <source>
        <dbReference type="Proteomes" id="UP001352223"/>
    </source>
</evidence>
<accession>A0ABU6CIU7</accession>
<evidence type="ECO:0000256" key="3">
    <source>
        <dbReference type="ARBA" id="ARBA00022801"/>
    </source>
</evidence>
<dbReference type="Proteomes" id="UP001352223">
    <property type="component" value="Unassembled WGS sequence"/>
</dbReference>
<dbReference type="Pfam" id="PF01850">
    <property type="entry name" value="PIN"/>
    <property type="match status" value="1"/>
</dbReference>
<keyword evidence="1" id="KW-0540">Nuclease</keyword>
<evidence type="ECO:0000256" key="2">
    <source>
        <dbReference type="ARBA" id="ARBA00022723"/>
    </source>
</evidence>
<sequence length="129" mass="13683">MDASALVTWMSQRNHWSALDAFLGDEDRAGRPMATSSLGFVETTRTLDLMGTFPGAMGDLEGRVGEVLLTPEVRRSAAGLTGRLRTLDAIHVASALSLGESLTALVTYDKRMLDTALAAGLPAYAPGMK</sequence>
<keyword evidence="2" id="KW-0479">Metal-binding</keyword>